<gene>
    <name evidence="1" type="ORF">MHBO_004824</name>
</gene>
<evidence type="ECO:0000313" key="2">
    <source>
        <dbReference type="Proteomes" id="UP001439008"/>
    </source>
</evidence>
<proteinExistence type="predicted"/>
<evidence type="ECO:0000313" key="1">
    <source>
        <dbReference type="EMBL" id="MES1923277.1"/>
    </source>
</evidence>
<dbReference type="Proteomes" id="UP001439008">
    <property type="component" value="Unassembled WGS sequence"/>
</dbReference>
<organism evidence="1 2">
    <name type="scientific">Bonamia ostreae</name>
    <dbReference type="NCBI Taxonomy" id="126728"/>
    <lineage>
        <taxon>Eukaryota</taxon>
        <taxon>Sar</taxon>
        <taxon>Rhizaria</taxon>
        <taxon>Endomyxa</taxon>
        <taxon>Ascetosporea</taxon>
        <taxon>Haplosporida</taxon>
        <taxon>Bonamia</taxon>
    </lineage>
</organism>
<accession>A0ABV2AUE6</accession>
<protein>
    <submittedName>
        <fullName evidence="1">Uncharacterized protein</fullName>
    </submittedName>
</protein>
<keyword evidence="2" id="KW-1185">Reference proteome</keyword>
<comment type="caution">
    <text evidence="1">The sequence shown here is derived from an EMBL/GenBank/DDBJ whole genome shotgun (WGS) entry which is preliminary data.</text>
</comment>
<dbReference type="EMBL" id="JBDODL010005408">
    <property type="protein sequence ID" value="MES1923277.1"/>
    <property type="molecule type" value="Genomic_DNA"/>
</dbReference>
<feature type="non-terminal residue" evidence="1">
    <location>
        <position position="208"/>
    </location>
</feature>
<dbReference type="InterPro" id="IPR015943">
    <property type="entry name" value="WD40/YVTN_repeat-like_dom_sf"/>
</dbReference>
<reference evidence="1 2" key="1">
    <citation type="journal article" date="2024" name="BMC Biol.">
        <title>Comparative genomics of Ascetosporea gives new insight into the evolutionary basis for animal parasitism in Rhizaria.</title>
        <authorList>
            <person name="Hiltunen Thoren M."/>
            <person name="Onut-Brannstrom I."/>
            <person name="Alfjorden A."/>
            <person name="Peckova H."/>
            <person name="Swords F."/>
            <person name="Hooper C."/>
            <person name="Holzer A.S."/>
            <person name="Bass D."/>
            <person name="Burki F."/>
        </authorList>
    </citation>
    <scope>NUCLEOTIDE SEQUENCE [LARGE SCALE GENOMIC DNA]</scope>
    <source>
        <strain evidence="1">20-A016</strain>
    </source>
</reference>
<dbReference type="Gene3D" id="2.130.10.10">
    <property type="entry name" value="YVTN repeat-like/Quinoprotein amine dehydrogenase"/>
    <property type="match status" value="1"/>
</dbReference>
<dbReference type="SUPFAM" id="SSF101898">
    <property type="entry name" value="NHL repeat"/>
    <property type="match status" value="1"/>
</dbReference>
<sequence>MSNTSVPVLPEFIKGTIAKTELEKQFGKIGLYDPNPQKSKKTHILQISQPSRPRFSLACNCNIVKIKETPMPKIRSVHHLSFTPSGEVWVSDDHGNLVLSDLQGNLIQEFSTDVLPTTGSHTVTADGELLYTDYKNRAIHRVTTNMTKTTLITTGDWYPGAIFSSHINGDILVGMNKDKDKKWKVTRYSKEGRKFQDIRRHTKSLDLY</sequence>
<name>A0ABV2AUE6_9EUKA</name>